<protein>
    <submittedName>
        <fullName evidence="1">Uncharacterized protein</fullName>
    </submittedName>
</protein>
<name>A0A382EDB8_9ZZZZ</name>
<accession>A0A382EDB8</accession>
<proteinExistence type="predicted"/>
<organism evidence="1">
    <name type="scientific">marine metagenome</name>
    <dbReference type="NCBI Taxonomy" id="408172"/>
    <lineage>
        <taxon>unclassified sequences</taxon>
        <taxon>metagenomes</taxon>
        <taxon>ecological metagenomes</taxon>
    </lineage>
</organism>
<reference evidence="1" key="1">
    <citation type="submission" date="2018-05" db="EMBL/GenBank/DDBJ databases">
        <authorList>
            <person name="Lanie J.A."/>
            <person name="Ng W.-L."/>
            <person name="Kazmierczak K.M."/>
            <person name="Andrzejewski T.M."/>
            <person name="Davidsen T.M."/>
            <person name="Wayne K.J."/>
            <person name="Tettelin H."/>
            <person name="Glass J.I."/>
            <person name="Rusch D."/>
            <person name="Podicherti R."/>
            <person name="Tsui H.-C.T."/>
            <person name="Winkler M.E."/>
        </authorList>
    </citation>
    <scope>NUCLEOTIDE SEQUENCE</scope>
</reference>
<dbReference type="AlphaFoldDB" id="A0A382EDB8"/>
<gene>
    <name evidence="1" type="ORF">METZ01_LOCUS201243</name>
</gene>
<evidence type="ECO:0000313" key="1">
    <source>
        <dbReference type="EMBL" id="SVB48389.1"/>
    </source>
</evidence>
<dbReference type="EMBL" id="UINC01043817">
    <property type="protein sequence ID" value="SVB48389.1"/>
    <property type="molecule type" value="Genomic_DNA"/>
</dbReference>
<sequence>MNGFSTETALCTMKVTNFSRLSKLIAKNTPDYVLGEHRTVGVDVGGSLGKVPCSEELARQIQGPGVST</sequence>